<keyword evidence="7" id="KW-0067">ATP-binding</keyword>
<gene>
    <name evidence="14" type="primary">pgp-1</name>
    <name evidence="14" type="ORF">Tcan_07659</name>
</gene>
<evidence type="ECO:0000313" key="14">
    <source>
        <dbReference type="EMBL" id="KHN77280.1"/>
    </source>
</evidence>
<dbReference type="CDD" id="cd03249">
    <property type="entry name" value="ABC_MTABC3_MDL1_MDL2"/>
    <property type="match status" value="1"/>
</dbReference>
<feature type="transmembrane region" description="Helical" evidence="11">
    <location>
        <begin position="308"/>
        <end position="329"/>
    </location>
</feature>
<keyword evidence="3" id="KW-0813">Transport</keyword>
<feature type="transmembrane region" description="Helical" evidence="11">
    <location>
        <begin position="341"/>
        <end position="361"/>
    </location>
</feature>
<dbReference type="FunFam" id="3.40.50.300:FF:000916">
    <property type="entry name" value="ABC transporter B family member 9"/>
    <property type="match status" value="1"/>
</dbReference>
<dbReference type="PANTHER" id="PTHR24222:SF76">
    <property type="entry name" value="MYCOBACTIN IMPORT ATP-BINDING_PERMEASE PROTEIN IRTB"/>
    <property type="match status" value="1"/>
</dbReference>
<proteinExistence type="inferred from homology"/>
<keyword evidence="15" id="KW-1185">Reference proteome</keyword>
<dbReference type="FunFam" id="1.20.1560.10:FF:000018">
    <property type="entry name" value="ATP-binding cassette subfamily B member 11"/>
    <property type="match status" value="1"/>
</dbReference>
<dbReference type="GO" id="GO:0140359">
    <property type="term" value="F:ABC-type transporter activity"/>
    <property type="evidence" value="ECO:0007669"/>
    <property type="project" value="InterPro"/>
</dbReference>
<evidence type="ECO:0000256" key="10">
    <source>
        <dbReference type="SAM" id="MobiDB-lite"/>
    </source>
</evidence>
<dbReference type="CDD" id="cd18577">
    <property type="entry name" value="ABC_6TM_Pgp_ABCB1_D1_like"/>
    <property type="match status" value="1"/>
</dbReference>
<dbReference type="PANTHER" id="PTHR24222">
    <property type="entry name" value="ABC TRANSPORTER B FAMILY"/>
    <property type="match status" value="1"/>
</dbReference>
<dbReference type="OrthoDB" id="6500128at2759"/>
<feature type="domain" description="ABC transporter" evidence="12">
    <location>
        <begin position="408"/>
        <end position="644"/>
    </location>
</feature>
<comment type="subcellular location">
    <subcellularLocation>
        <location evidence="1">Membrane</location>
        <topology evidence="1">Multi-pass membrane protein</topology>
    </subcellularLocation>
</comment>
<evidence type="ECO:0000256" key="9">
    <source>
        <dbReference type="ARBA" id="ARBA00023136"/>
    </source>
</evidence>
<dbReference type="GO" id="GO:0016887">
    <property type="term" value="F:ATP hydrolysis activity"/>
    <property type="evidence" value="ECO:0007669"/>
    <property type="project" value="InterPro"/>
</dbReference>
<dbReference type="Pfam" id="PF00005">
    <property type="entry name" value="ABC_tran"/>
    <property type="match status" value="1"/>
</dbReference>
<dbReference type="InterPro" id="IPR017871">
    <property type="entry name" value="ABC_transporter-like_CS"/>
</dbReference>
<dbReference type="STRING" id="6265.A0A0B2V8L3"/>
<evidence type="ECO:0000313" key="15">
    <source>
        <dbReference type="Proteomes" id="UP000031036"/>
    </source>
</evidence>
<protein>
    <submittedName>
        <fullName evidence="14">Multidrug resistance protein pgp-1</fullName>
    </submittedName>
</protein>
<dbReference type="PROSITE" id="PS50929">
    <property type="entry name" value="ABC_TM1F"/>
    <property type="match status" value="1"/>
</dbReference>
<dbReference type="SUPFAM" id="SSF52540">
    <property type="entry name" value="P-loop containing nucleoside triphosphate hydrolases"/>
    <property type="match status" value="1"/>
</dbReference>
<evidence type="ECO:0000256" key="4">
    <source>
        <dbReference type="ARBA" id="ARBA00022692"/>
    </source>
</evidence>
<accession>A0A0B2V8L3</accession>
<organism evidence="14 15">
    <name type="scientific">Toxocara canis</name>
    <name type="common">Canine roundworm</name>
    <dbReference type="NCBI Taxonomy" id="6265"/>
    <lineage>
        <taxon>Eukaryota</taxon>
        <taxon>Metazoa</taxon>
        <taxon>Ecdysozoa</taxon>
        <taxon>Nematoda</taxon>
        <taxon>Chromadorea</taxon>
        <taxon>Rhabditida</taxon>
        <taxon>Spirurina</taxon>
        <taxon>Ascaridomorpha</taxon>
        <taxon>Ascaridoidea</taxon>
        <taxon>Toxocaridae</taxon>
        <taxon>Toxocara</taxon>
    </lineage>
</organism>
<dbReference type="Proteomes" id="UP000031036">
    <property type="component" value="Unassembled WGS sequence"/>
</dbReference>
<dbReference type="SMART" id="SM00382">
    <property type="entry name" value="AAA"/>
    <property type="match status" value="1"/>
</dbReference>
<feature type="transmembrane region" description="Helical" evidence="11">
    <location>
        <begin position="368"/>
        <end position="385"/>
    </location>
</feature>
<dbReference type="Pfam" id="PF00664">
    <property type="entry name" value="ABC_membrane"/>
    <property type="match status" value="1"/>
</dbReference>
<evidence type="ECO:0000256" key="1">
    <source>
        <dbReference type="ARBA" id="ARBA00004141"/>
    </source>
</evidence>
<evidence type="ECO:0000256" key="2">
    <source>
        <dbReference type="ARBA" id="ARBA00007577"/>
    </source>
</evidence>
<dbReference type="PROSITE" id="PS00211">
    <property type="entry name" value="ABC_TRANSPORTER_1"/>
    <property type="match status" value="1"/>
</dbReference>
<comment type="similarity">
    <text evidence="2">Belongs to the ABC transporter superfamily. ABCB family. Multidrug resistance exporter (TC 3.A.1.201) subfamily.</text>
</comment>
<keyword evidence="6" id="KW-0547">Nucleotide-binding</keyword>
<feature type="domain" description="ABC transmembrane type-1" evidence="13">
    <location>
        <begin position="57"/>
        <end position="373"/>
    </location>
</feature>
<feature type="compositionally biased region" description="Polar residues" evidence="10">
    <location>
        <begin position="659"/>
        <end position="679"/>
    </location>
</feature>
<evidence type="ECO:0000256" key="7">
    <source>
        <dbReference type="ARBA" id="ARBA00022840"/>
    </source>
</evidence>
<dbReference type="InterPro" id="IPR003439">
    <property type="entry name" value="ABC_transporter-like_ATP-bd"/>
</dbReference>
<dbReference type="OMA" id="MFHREET"/>
<dbReference type="InterPro" id="IPR011527">
    <property type="entry name" value="ABC1_TM_dom"/>
</dbReference>
<keyword evidence="5" id="KW-0677">Repeat</keyword>
<dbReference type="PROSITE" id="PS50893">
    <property type="entry name" value="ABC_TRANSPORTER_2"/>
    <property type="match status" value="1"/>
</dbReference>
<keyword evidence="9 11" id="KW-0472">Membrane</keyword>
<feature type="transmembrane region" description="Helical" evidence="11">
    <location>
        <begin position="206"/>
        <end position="226"/>
    </location>
</feature>
<dbReference type="Gene3D" id="1.20.1560.10">
    <property type="entry name" value="ABC transporter type 1, transmembrane domain"/>
    <property type="match status" value="1"/>
</dbReference>
<evidence type="ECO:0000259" key="13">
    <source>
        <dbReference type="PROSITE" id="PS50929"/>
    </source>
</evidence>
<dbReference type="AlphaFoldDB" id="A0A0B2V8L3"/>
<dbReference type="InterPro" id="IPR003593">
    <property type="entry name" value="AAA+_ATPase"/>
</dbReference>
<keyword evidence="8 11" id="KW-1133">Transmembrane helix</keyword>
<evidence type="ECO:0000256" key="6">
    <source>
        <dbReference type="ARBA" id="ARBA00022741"/>
    </source>
</evidence>
<dbReference type="InterPro" id="IPR027417">
    <property type="entry name" value="P-loop_NTPase"/>
</dbReference>
<dbReference type="InterPro" id="IPR039421">
    <property type="entry name" value="Type_1_exporter"/>
</dbReference>
<evidence type="ECO:0000256" key="3">
    <source>
        <dbReference type="ARBA" id="ARBA00022448"/>
    </source>
</evidence>
<evidence type="ECO:0000256" key="5">
    <source>
        <dbReference type="ARBA" id="ARBA00022737"/>
    </source>
</evidence>
<evidence type="ECO:0000256" key="8">
    <source>
        <dbReference type="ARBA" id="ARBA00022989"/>
    </source>
</evidence>
<feature type="transmembrane region" description="Helical" evidence="11">
    <location>
        <begin position="54"/>
        <end position="77"/>
    </location>
</feature>
<dbReference type="SUPFAM" id="SSF90123">
    <property type="entry name" value="ABC transporter transmembrane region"/>
    <property type="match status" value="1"/>
</dbReference>
<reference evidence="14 15" key="1">
    <citation type="submission" date="2014-11" db="EMBL/GenBank/DDBJ databases">
        <title>Genetic blueprint of the zoonotic pathogen Toxocara canis.</title>
        <authorList>
            <person name="Zhu X.-Q."/>
            <person name="Korhonen P.K."/>
            <person name="Cai H."/>
            <person name="Young N.D."/>
            <person name="Nejsum P."/>
            <person name="von Samson-Himmelstjerna G."/>
            <person name="Boag P.R."/>
            <person name="Tan P."/>
            <person name="Li Q."/>
            <person name="Min J."/>
            <person name="Yang Y."/>
            <person name="Wang X."/>
            <person name="Fang X."/>
            <person name="Hall R.S."/>
            <person name="Hofmann A."/>
            <person name="Sternberg P.W."/>
            <person name="Jex A.R."/>
            <person name="Gasser R.B."/>
        </authorList>
    </citation>
    <scope>NUCLEOTIDE SEQUENCE [LARGE SCALE GENOMIC DNA]</scope>
    <source>
        <strain evidence="14">PN_DK_2014</strain>
    </source>
</reference>
<evidence type="ECO:0000259" key="12">
    <source>
        <dbReference type="PROSITE" id="PS50893"/>
    </source>
</evidence>
<name>A0A0B2V8L3_TOXCA</name>
<dbReference type="EMBL" id="JPKZ01002346">
    <property type="protein sequence ID" value="KHN77280.1"/>
    <property type="molecule type" value="Genomic_DNA"/>
</dbReference>
<dbReference type="Gene3D" id="3.40.50.300">
    <property type="entry name" value="P-loop containing nucleotide triphosphate hydrolases"/>
    <property type="match status" value="1"/>
</dbReference>
<sequence length="741" mass="81169">MVVKSNRTQQHDADVSVPLLRFFRKRESVEPKETPPPRASLKQLFRYSSAYDRLLYLIGAIVAIATGCGFPLLSILIGNISQSFVDAQTLYFSGSRPELPANVTPSPGTEMSPDSQNFTWDIFSQQVTTYCEQYVYVGIAMLCAATIEITCYLTACENMNHQMRREFFKAVLRQDIAWFDKNQSGTLTSKLFDNLERIKEGTGDKLALLVQFVSQFFAGFIVAFAYDWRLTLIMMSLSPFMIIAGAFMAKLMASATAKEAENYATAGGIAEEVLSSIRTVVAFNGQQFESDRYNEALKGGMRDGIVKSVYVGVGLALTFFIMFGSYALAFWVGTGYVYDGVLTPGTLLTVFFGVMMGSMALGQAGPQFAVLGSALGAAGAILEIIDRVPEIDAYDECGEKPMKMDGRIELKNVEFSYPTRPDIKVLDGISFTVNPGETVALVGSSGCGKSTVVSLLLRYYNPKSGKILIDNHEVSSLNLAFLRKTIGVVSQEPVLFNTTIKENIEMGNENMTDGELYAACRLANAVNFINQLPNKYETVVGDRGTQLSGGQKQRIAIARALVRNPRILLLDEATSALDAESESVVQEALEKAAQGRTTIVIAHRLSTIKNANKIIAMKEGRIVEVGRHEELIAANGFYRELVNAQVFADVEDNAGKESGSLSYRRQSVKSNRSRLSSVTSEKDVPLSPKFIHRSASKTASITAAATEHDIKKETERLRKGEGKEVRGCSVTTNAIVRLATT</sequence>
<keyword evidence="4 11" id="KW-0812">Transmembrane</keyword>
<feature type="transmembrane region" description="Helical" evidence="11">
    <location>
        <begin position="232"/>
        <end position="253"/>
    </location>
</feature>
<dbReference type="GO" id="GO:0005524">
    <property type="term" value="F:ATP binding"/>
    <property type="evidence" value="ECO:0007669"/>
    <property type="project" value="UniProtKB-KW"/>
</dbReference>
<feature type="region of interest" description="Disordered" evidence="10">
    <location>
        <begin position="656"/>
        <end position="681"/>
    </location>
</feature>
<comment type="caution">
    <text evidence="14">The sequence shown here is derived from an EMBL/GenBank/DDBJ whole genome shotgun (WGS) entry which is preliminary data.</text>
</comment>
<evidence type="ECO:0000256" key="11">
    <source>
        <dbReference type="SAM" id="Phobius"/>
    </source>
</evidence>
<dbReference type="InterPro" id="IPR036640">
    <property type="entry name" value="ABC1_TM_sf"/>
</dbReference>
<feature type="transmembrane region" description="Helical" evidence="11">
    <location>
        <begin position="134"/>
        <end position="155"/>
    </location>
</feature>
<dbReference type="GO" id="GO:0005886">
    <property type="term" value="C:plasma membrane"/>
    <property type="evidence" value="ECO:0007669"/>
    <property type="project" value="TreeGrafter"/>
</dbReference>